<evidence type="ECO:0000313" key="2">
    <source>
        <dbReference type="Proteomes" id="UP001163846"/>
    </source>
</evidence>
<dbReference type="AlphaFoldDB" id="A0AA38NUR7"/>
<sequence length="287" mass="33298">MEHRDLFQNEVSQDEAEAFAKKFAKDPLARPCTVQDFRYWIAGVPKSAWNKGASFVFVEVLVLKKLIPEPDLATRDRIREAFFVRLKTLRGLWMETQKMEENDKEPATVSMKRRQRKYNVGFLTSSIASLLNLFHRRRDVLLTIPELKEYIRDFDLLGVGGMSSDEEDSEMEEASMRYKVKEPYWRGQHLTKWLRLLDYVHLESRCSVDSEGNHFGFTRGAAPRLRVADNDRSSKSKYVTGLPSNFYDAEWLEKQEPGWAKGGSGFVNEIIRPRSPKKLVFPPDLAK</sequence>
<dbReference type="Proteomes" id="UP001163846">
    <property type="component" value="Unassembled WGS sequence"/>
</dbReference>
<proteinExistence type="predicted"/>
<name>A0AA38NUR7_9AGAR</name>
<gene>
    <name evidence="1" type="ORF">F5878DRAFT_550064</name>
</gene>
<comment type="caution">
    <text evidence="1">The sequence shown here is derived from an EMBL/GenBank/DDBJ whole genome shotgun (WGS) entry which is preliminary data.</text>
</comment>
<organism evidence="1 2">
    <name type="scientific">Lentinula raphanica</name>
    <dbReference type="NCBI Taxonomy" id="153919"/>
    <lineage>
        <taxon>Eukaryota</taxon>
        <taxon>Fungi</taxon>
        <taxon>Dikarya</taxon>
        <taxon>Basidiomycota</taxon>
        <taxon>Agaricomycotina</taxon>
        <taxon>Agaricomycetes</taxon>
        <taxon>Agaricomycetidae</taxon>
        <taxon>Agaricales</taxon>
        <taxon>Marasmiineae</taxon>
        <taxon>Omphalotaceae</taxon>
        <taxon>Lentinula</taxon>
    </lineage>
</organism>
<protein>
    <submittedName>
        <fullName evidence="1">Uncharacterized protein</fullName>
    </submittedName>
</protein>
<evidence type="ECO:0000313" key="1">
    <source>
        <dbReference type="EMBL" id="KAJ3830935.1"/>
    </source>
</evidence>
<keyword evidence="2" id="KW-1185">Reference proteome</keyword>
<reference evidence="1" key="1">
    <citation type="submission" date="2022-08" db="EMBL/GenBank/DDBJ databases">
        <authorList>
            <consortium name="DOE Joint Genome Institute"/>
            <person name="Min B."/>
            <person name="Riley R."/>
            <person name="Sierra-Patev S."/>
            <person name="Naranjo-Ortiz M."/>
            <person name="Looney B."/>
            <person name="Konkel Z."/>
            <person name="Slot J.C."/>
            <person name="Sakamoto Y."/>
            <person name="Steenwyk J.L."/>
            <person name="Rokas A."/>
            <person name="Carro J."/>
            <person name="Camarero S."/>
            <person name="Ferreira P."/>
            <person name="Molpeceres G."/>
            <person name="Ruiz-Duenas F.J."/>
            <person name="Serrano A."/>
            <person name="Henrissat B."/>
            <person name="Drula E."/>
            <person name="Hughes K.W."/>
            <person name="Mata J.L."/>
            <person name="Ishikawa N.K."/>
            <person name="Vargas-Isla R."/>
            <person name="Ushijima S."/>
            <person name="Smith C.A."/>
            <person name="Ahrendt S."/>
            <person name="Andreopoulos W."/>
            <person name="He G."/>
            <person name="Labutti K."/>
            <person name="Lipzen A."/>
            <person name="Ng V."/>
            <person name="Sandor L."/>
            <person name="Barry K."/>
            <person name="Martinez A.T."/>
            <person name="Xiao Y."/>
            <person name="Gibbons J.G."/>
            <person name="Terashima K."/>
            <person name="Hibbett D.S."/>
            <person name="Grigoriev I.V."/>
        </authorList>
    </citation>
    <scope>NUCLEOTIDE SEQUENCE</scope>
    <source>
        <strain evidence="1">TFB9207</strain>
    </source>
</reference>
<accession>A0AA38NUR7</accession>
<dbReference type="EMBL" id="MU808022">
    <property type="protein sequence ID" value="KAJ3830935.1"/>
    <property type="molecule type" value="Genomic_DNA"/>
</dbReference>